<dbReference type="RefSeq" id="WP_271054812.1">
    <property type="nucleotide sequence ID" value="NZ_JAQIIO010000007.1"/>
</dbReference>
<gene>
    <name evidence="2" type="ORF">O2N63_13550</name>
</gene>
<evidence type="ECO:0000259" key="1">
    <source>
        <dbReference type="Pfam" id="PF01636"/>
    </source>
</evidence>
<name>A0ABT4W3N5_9RHOB</name>
<proteinExistence type="predicted"/>
<dbReference type="Proteomes" id="UP001528040">
    <property type="component" value="Unassembled WGS sequence"/>
</dbReference>
<dbReference type="InterPro" id="IPR011009">
    <property type="entry name" value="Kinase-like_dom_sf"/>
</dbReference>
<comment type="caution">
    <text evidence="2">The sequence shown here is derived from an EMBL/GenBank/DDBJ whole genome shotgun (WGS) entry which is preliminary data.</text>
</comment>
<organism evidence="2 3">
    <name type="scientific">Aliiroseovarius salicola</name>
    <dbReference type="NCBI Taxonomy" id="3009082"/>
    <lineage>
        <taxon>Bacteria</taxon>
        <taxon>Pseudomonadati</taxon>
        <taxon>Pseudomonadota</taxon>
        <taxon>Alphaproteobacteria</taxon>
        <taxon>Rhodobacterales</taxon>
        <taxon>Paracoccaceae</taxon>
        <taxon>Aliiroseovarius</taxon>
    </lineage>
</organism>
<sequence>MKQGRVRVFLLTCPLIVTDSFGMTDRDHISPPATLKSGWEQRGIAERNADWARQSGGHSNPVWRVLGQDRDIICKLYVPSNHSPIFSNDPDHEAISLTALAGTGIAPKMLGRLRCEAGESLAYSYLDGPQWRGNVQDVAVLMAHLHLQPVPDGLNSVRSDPDVLIDQTRQMQPEMRISPMPEHPLPPVDPVFLHGDIVPGNLVETSEGLMLIDWQCPAKGDPCLDIAIFLSPAMQVIYGHHPLSEDEIGAFFTMYGHPNVTERYQILAPFFHTRMAAYCLWKGARGSASHAAAAVLELEALEKL</sequence>
<dbReference type="SUPFAM" id="SSF56112">
    <property type="entry name" value="Protein kinase-like (PK-like)"/>
    <property type="match status" value="1"/>
</dbReference>
<keyword evidence="3" id="KW-1185">Reference proteome</keyword>
<dbReference type="InterPro" id="IPR002575">
    <property type="entry name" value="Aminoglycoside_PTrfase"/>
</dbReference>
<accession>A0ABT4W3N5</accession>
<reference evidence="2 3" key="1">
    <citation type="submission" date="2023-01" db="EMBL/GenBank/DDBJ databases">
        <authorList>
            <person name="Yoon J.-W."/>
        </authorList>
    </citation>
    <scope>NUCLEOTIDE SEQUENCE [LARGE SCALE GENOMIC DNA]</scope>
    <source>
        <strain evidence="2 3">KMU-50</strain>
    </source>
</reference>
<evidence type="ECO:0000313" key="3">
    <source>
        <dbReference type="Proteomes" id="UP001528040"/>
    </source>
</evidence>
<feature type="domain" description="Aminoglycoside phosphotransferase" evidence="1">
    <location>
        <begin position="55"/>
        <end position="260"/>
    </location>
</feature>
<dbReference type="Gene3D" id="3.90.1200.10">
    <property type="match status" value="1"/>
</dbReference>
<evidence type="ECO:0000313" key="2">
    <source>
        <dbReference type="EMBL" id="MDA5095109.1"/>
    </source>
</evidence>
<protein>
    <submittedName>
        <fullName evidence="2">Phosphotransferase</fullName>
    </submittedName>
</protein>
<dbReference type="EMBL" id="JAQIIO010000007">
    <property type="protein sequence ID" value="MDA5095109.1"/>
    <property type="molecule type" value="Genomic_DNA"/>
</dbReference>
<dbReference type="Pfam" id="PF01636">
    <property type="entry name" value="APH"/>
    <property type="match status" value="1"/>
</dbReference>